<reference evidence="1" key="1">
    <citation type="journal article" date="2014" name="Front. Microbiol.">
        <title>High frequency of phylogenetically diverse reductive dehalogenase-homologous genes in deep subseafloor sedimentary metagenomes.</title>
        <authorList>
            <person name="Kawai M."/>
            <person name="Futagami T."/>
            <person name="Toyoda A."/>
            <person name="Takaki Y."/>
            <person name="Nishi S."/>
            <person name="Hori S."/>
            <person name="Arai W."/>
            <person name="Tsubouchi T."/>
            <person name="Morono Y."/>
            <person name="Uchiyama I."/>
            <person name="Ito T."/>
            <person name="Fujiyama A."/>
            <person name="Inagaki F."/>
            <person name="Takami H."/>
        </authorList>
    </citation>
    <scope>NUCLEOTIDE SEQUENCE</scope>
    <source>
        <strain evidence="1">Expedition CK06-06</strain>
    </source>
</reference>
<protein>
    <submittedName>
        <fullName evidence="1">Uncharacterized protein</fullName>
    </submittedName>
</protein>
<dbReference type="AlphaFoldDB" id="X1J956"/>
<feature type="non-terminal residue" evidence="1">
    <location>
        <position position="190"/>
    </location>
</feature>
<comment type="caution">
    <text evidence="1">The sequence shown here is derived from an EMBL/GenBank/DDBJ whole genome shotgun (WGS) entry which is preliminary data.</text>
</comment>
<gene>
    <name evidence="1" type="ORF">S03H2_58869</name>
</gene>
<sequence length="190" mass="21684">MMFYPLLMLGLLGVVLLIVALSAAVLVKLGYLPAGFLKRKHQFIPGKRSPFASIFSPPQIAIHTRTVEFSMPMAELAVKVFDNWFPQNPAAILEGAPVRAYGELIKKFDFNSGMGKVILKLHFEAPAKRKASPREWREISLVCHFRELDKGSTEISYDWVAQETALMDRSSYDYQLLWYLVERAEVEFQK</sequence>
<evidence type="ECO:0000313" key="1">
    <source>
        <dbReference type="EMBL" id="GAH78015.1"/>
    </source>
</evidence>
<dbReference type="EMBL" id="BARU01037823">
    <property type="protein sequence ID" value="GAH78015.1"/>
    <property type="molecule type" value="Genomic_DNA"/>
</dbReference>
<accession>X1J956</accession>
<proteinExistence type="predicted"/>
<organism evidence="1">
    <name type="scientific">marine sediment metagenome</name>
    <dbReference type="NCBI Taxonomy" id="412755"/>
    <lineage>
        <taxon>unclassified sequences</taxon>
        <taxon>metagenomes</taxon>
        <taxon>ecological metagenomes</taxon>
    </lineage>
</organism>
<name>X1J956_9ZZZZ</name>